<gene>
    <name evidence="1" type="ORF">ACAOBT_LOCUS1267</name>
</gene>
<dbReference type="Proteomes" id="UP001152888">
    <property type="component" value="Unassembled WGS sequence"/>
</dbReference>
<name>A0A9P0NTS8_ACAOB</name>
<evidence type="ECO:0000313" key="1">
    <source>
        <dbReference type="EMBL" id="CAH1955817.1"/>
    </source>
</evidence>
<dbReference type="EMBL" id="CAKOFQ010006662">
    <property type="protein sequence ID" value="CAH1955817.1"/>
    <property type="molecule type" value="Genomic_DNA"/>
</dbReference>
<accession>A0A9P0NTS8</accession>
<sequence length="58" mass="6681">MPHTVVKRQKKGDYHWSKYLENTAGAVTFPSRVQKFFLGSLLRYGAWRSPARIPLSSD</sequence>
<keyword evidence="2" id="KW-1185">Reference proteome</keyword>
<reference evidence="1" key="1">
    <citation type="submission" date="2022-03" db="EMBL/GenBank/DDBJ databases">
        <authorList>
            <person name="Sayadi A."/>
        </authorList>
    </citation>
    <scope>NUCLEOTIDE SEQUENCE</scope>
</reference>
<evidence type="ECO:0000313" key="2">
    <source>
        <dbReference type="Proteomes" id="UP001152888"/>
    </source>
</evidence>
<comment type="caution">
    <text evidence="1">The sequence shown here is derived from an EMBL/GenBank/DDBJ whole genome shotgun (WGS) entry which is preliminary data.</text>
</comment>
<organism evidence="1 2">
    <name type="scientific">Acanthoscelides obtectus</name>
    <name type="common">Bean weevil</name>
    <name type="synonym">Bruchus obtectus</name>
    <dbReference type="NCBI Taxonomy" id="200917"/>
    <lineage>
        <taxon>Eukaryota</taxon>
        <taxon>Metazoa</taxon>
        <taxon>Ecdysozoa</taxon>
        <taxon>Arthropoda</taxon>
        <taxon>Hexapoda</taxon>
        <taxon>Insecta</taxon>
        <taxon>Pterygota</taxon>
        <taxon>Neoptera</taxon>
        <taxon>Endopterygota</taxon>
        <taxon>Coleoptera</taxon>
        <taxon>Polyphaga</taxon>
        <taxon>Cucujiformia</taxon>
        <taxon>Chrysomeloidea</taxon>
        <taxon>Chrysomelidae</taxon>
        <taxon>Bruchinae</taxon>
        <taxon>Bruchini</taxon>
        <taxon>Acanthoscelides</taxon>
    </lineage>
</organism>
<protein>
    <submittedName>
        <fullName evidence="1">Uncharacterized protein</fullName>
    </submittedName>
</protein>
<proteinExistence type="predicted"/>
<dbReference type="AlphaFoldDB" id="A0A9P0NTS8"/>